<dbReference type="AlphaFoldDB" id="A0A7J5LK35"/>
<keyword evidence="2" id="KW-1133">Transmembrane helix</keyword>
<accession>A0A7J5LK35</accession>
<evidence type="ECO:0000313" key="3">
    <source>
        <dbReference type="EMBL" id="KAB5323685.1"/>
    </source>
</evidence>
<organism evidence="3 4">
    <name type="scientific">Bacteroides stercoris</name>
    <dbReference type="NCBI Taxonomy" id="46506"/>
    <lineage>
        <taxon>Bacteria</taxon>
        <taxon>Pseudomonadati</taxon>
        <taxon>Bacteroidota</taxon>
        <taxon>Bacteroidia</taxon>
        <taxon>Bacteroidales</taxon>
        <taxon>Bacteroidaceae</taxon>
        <taxon>Bacteroides</taxon>
    </lineage>
</organism>
<protein>
    <submittedName>
        <fullName evidence="3">LPXTG cell wall anchor domain-containing protein</fullName>
    </submittedName>
</protein>
<gene>
    <name evidence="3" type="ORF">F9950_17875</name>
</gene>
<reference evidence="3 4" key="1">
    <citation type="journal article" date="2019" name="Nat. Med.">
        <title>A library of human gut bacterial isolates paired with longitudinal multiomics data enables mechanistic microbiome research.</title>
        <authorList>
            <person name="Poyet M."/>
            <person name="Groussin M."/>
            <person name="Gibbons S.M."/>
            <person name="Avila-Pacheco J."/>
            <person name="Jiang X."/>
            <person name="Kearney S.M."/>
            <person name="Perrotta A.R."/>
            <person name="Berdy B."/>
            <person name="Zhao S."/>
            <person name="Lieberman T.D."/>
            <person name="Swanson P.K."/>
            <person name="Smith M."/>
            <person name="Roesemann S."/>
            <person name="Alexander J.E."/>
            <person name="Rich S.A."/>
            <person name="Livny J."/>
            <person name="Vlamakis H."/>
            <person name="Clish C."/>
            <person name="Bullock K."/>
            <person name="Deik A."/>
            <person name="Scott J."/>
            <person name="Pierce K.A."/>
            <person name="Xavier R.J."/>
            <person name="Alm E.J."/>
        </authorList>
    </citation>
    <scope>NUCLEOTIDE SEQUENCE [LARGE SCALE GENOMIC DNA]</scope>
    <source>
        <strain evidence="3 4">BIOML-A2</strain>
    </source>
</reference>
<comment type="caution">
    <text evidence="3">The sequence shown here is derived from an EMBL/GenBank/DDBJ whole genome shotgun (WGS) entry which is preliminary data.</text>
</comment>
<dbReference type="Proteomes" id="UP000431177">
    <property type="component" value="Unassembled WGS sequence"/>
</dbReference>
<dbReference type="NCBIfam" id="TIGR01167">
    <property type="entry name" value="LPXTG_anchor"/>
    <property type="match status" value="1"/>
</dbReference>
<feature type="region of interest" description="Disordered" evidence="1">
    <location>
        <begin position="1"/>
        <end position="22"/>
    </location>
</feature>
<proteinExistence type="predicted"/>
<evidence type="ECO:0000256" key="1">
    <source>
        <dbReference type="SAM" id="MobiDB-lite"/>
    </source>
</evidence>
<feature type="non-terminal residue" evidence="3">
    <location>
        <position position="1"/>
    </location>
</feature>
<evidence type="ECO:0000256" key="2">
    <source>
        <dbReference type="SAM" id="Phobius"/>
    </source>
</evidence>
<keyword evidence="2" id="KW-0472">Membrane</keyword>
<dbReference type="Pfam" id="PF07554">
    <property type="entry name" value="FIVAR"/>
    <property type="match status" value="1"/>
</dbReference>
<keyword evidence="2" id="KW-0812">Transmembrane</keyword>
<dbReference type="Gene3D" id="1.20.1270.90">
    <property type="entry name" value="AF1782-like"/>
    <property type="match status" value="1"/>
</dbReference>
<feature type="transmembrane region" description="Helical" evidence="2">
    <location>
        <begin position="106"/>
        <end position="125"/>
    </location>
</feature>
<evidence type="ECO:0000313" key="4">
    <source>
        <dbReference type="Proteomes" id="UP000431177"/>
    </source>
</evidence>
<sequence length="132" mass="13533">LQDAISKLEAATEPKPNPEPGVVDKAALNATINKAAAINLGLYTDDSANALRAALKKAREVSDNSNATQKQVDAAREALEKAIAGLVKRTAAKGDGNVVSNTGANVVTIAVAGLLLAGAGAAIAYRRNREQM</sequence>
<dbReference type="EMBL" id="WCLA01000084">
    <property type="protein sequence ID" value="KAB5323685.1"/>
    <property type="molecule type" value="Genomic_DNA"/>
</dbReference>
<name>A0A7J5LK35_BACSE</name>